<dbReference type="AlphaFoldDB" id="A0A914R7M1"/>
<dbReference type="Proteomes" id="UP000887564">
    <property type="component" value="Unplaced"/>
</dbReference>
<dbReference type="WBParaSite" id="PEQ_0000068501-mRNA-1">
    <property type="protein sequence ID" value="PEQ_0000068501-mRNA-1"/>
    <property type="gene ID" value="PEQ_0000068501"/>
</dbReference>
<proteinExistence type="predicted"/>
<name>A0A914R7M1_PAREQ</name>
<reference evidence="2" key="1">
    <citation type="submission" date="2022-11" db="UniProtKB">
        <authorList>
            <consortium name="WormBaseParasite"/>
        </authorList>
    </citation>
    <scope>IDENTIFICATION</scope>
</reference>
<protein>
    <submittedName>
        <fullName evidence="2">Uncharacterized protein</fullName>
    </submittedName>
</protein>
<sequence length="131" mass="14925">DRLGEILTKSFDWIVEPDVVCVDTTKSVDENRAAVVLKLEESMGLDDGRLTDTFWSNGLSTEKVLSRREQLDAGRAVSSYVNQYSVNDYAKTPYLRAKERDKKKYLCGRFSLADEGAFEVSWLFFSVCLHL</sequence>
<evidence type="ECO:0000313" key="2">
    <source>
        <dbReference type="WBParaSite" id="PEQ_0000068501-mRNA-1"/>
    </source>
</evidence>
<evidence type="ECO:0000313" key="1">
    <source>
        <dbReference type="Proteomes" id="UP000887564"/>
    </source>
</evidence>
<accession>A0A914R7M1</accession>
<organism evidence="1 2">
    <name type="scientific">Parascaris equorum</name>
    <name type="common">Equine roundworm</name>
    <dbReference type="NCBI Taxonomy" id="6256"/>
    <lineage>
        <taxon>Eukaryota</taxon>
        <taxon>Metazoa</taxon>
        <taxon>Ecdysozoa</taxon>
        <taxon>Nematoda</taxon>
        <taxon>Chromadorea</taxon>
        <taxon>Rhabditida</taxon>
        <taxon>Spirurina</taxon>
        <taxon>Ascaridomorpha</taxon>
        <taxon>Ascaridoidea</taxon>
        <taxon>Ascarididae</taxon>
        <taxon>Parascaris</taxon>
    </lineage>
</organism>
<keyword evidence="1" id="KW-1185">Reference proteome</keyword>